<dbReference type="SMART" id="SM00091">
    <property type="entry name" value="PAS"/>
    <property type="match status" value="2"/>
</dbReference>
<keyword evidence="9" id="KW-0067">ATP-binding</keyword>
<comment type="subcellular location">
    <subcellularLocation>
        <location evidence="2">Membrane</location>
    </subcellularLocation>
</comment>
<dbReference type="Pfam" id="PF08448">
    <property type="entry name" value="PAS_4"/>
    <property type="match status" value="1"/>
</dbReference>
<evidence type="ECO:0000256" key="6">
    <source>
        <dbReference type="ARBA" id="ARBA00022692"/>
    </source>
</evidence>
<keyword evidence="4 12" id="KW-0597">Phosphoprotein</keyword>
<dbReference type="SMART" id="SM00448">
    <property type="entry name" value="REC"/>
    <property type="match status" value="1"/>
</dbReference>
<dbReference type="SMART" id="SM00388">
    <property type="entry name" value="HisKA"/>
    <property type="match status" value="1"/>
</dbReference>
<dbReference type="SUPFAM" id="SSF47384">
    <property type="entry name" value="Homodimeric domain of signal transducing histidine kinase"/>
    <property type="match status" value="1"/>
</dbReference>
<dbReference type="AlphaFoldDB" id="A0A7K3NGD6"/>
<dbReference type="CDD" id="cd00082">
    <property type="entry name" value="HisKA"/>
    <property type="match status" value="1"/>
</dbReference>
<evidence type="ECO:0000256" key="11">
    <source>
        <dbReference type="ARBA" id="ARBA00023136"/>
    </source>
</evidence>
<evidence type="ECO:0000256" key="3">
    <source>
        <dbReference type="ARBA" id="ARBA00012438"/>
    </source>
</evidence>
<dbReference type="NCBIfam" id="TIGR00229">
    <property type="entry name" value="sensory_box"/>
    <property type="match status" value="2"/>
</dbReference>
<evidence type="ECO:0000256" key="5">
    <source>
        <dbReference type="ARBA" id="ARBA00022679"/>
    </source>
</evidence>
<dbReference type="RefSeq" id="WP_163300305.1">
    <property type="nucleotide sequence ID" value="NZ_JAAGRQ010000002.1"/>
</dbReference>
<dbReference type="InterPro" id="IPR003661">
    <property type="entry name" value="HisK_dim/P_dom"/>
</dbReference>
<evidence type="ECO:0000256" key="1">
    <source>
        <dbReference type="ARBA" id="ARBA00000085"/>
    </source>
</evidence>
<keyword evidence="14" id="KW-0732">Signal</keyword>
<evidence type="ECO:0000256" key="7">
    <source>
        <dbReference type="ARBA" id="ARBA00022741"/>
    </source>
</evidence>
<evidence type="ECO:0000256" key="14">
    <source>
        <dbReference type="SAM" id="SignalP"/>
    </source>
</evidence>
<feature type="chain" id="PRO_5029876555" description="histidine kinase" evidence="14">
    <location>
        <begin position="23"/>
        <end position="1147"/>
    </location>
</feature>
<reference evidence="19 20" key="1">
    <citation type="submission" date="2020-02" db="EMBL/GenBank/DDBJ databases">
        <title>Comparative genomics of sulfur disproportionating microorganisms.</title>
        <authorList>
            <person name="Ward L.M."/>
            <person name="Bertran E."/>
            <person name="Johnston D.T."/>
        </authorList>
    </citation>
    <scope>NUCLEOTIDE SEQUENCE [LARGE SCALE GENOMIC DNA]</scope>
    <source>
        <strain evidence="19 20">DSM 3696</strain>
    </source>
</reference>
<dbReference type="GO" id="GO:0009927">
    <property type="term" value="F:histidine phosphotransfer kinase activity"/>
    <property type="evidence" value="ECO:0007669"/>
    <property type="project" value="TreeGrafter"/>
</dbReference>
<keyword evidence="7" id="KW-0547">Nucleotide-binding</keyword>
<dbReference type="PROSITE" id="PS50113">
    <property type="entry name" value="PAC"/>
    <property type="match status" value="2"/>
</dbReference>
<dbReference type="Pfam" id="PF02518">
    <property type="entry name" value="HATPase_c"/>
    <property type="match status" value="1"/>
</dbReference>
<evidence type="ECO:0000256" key="10">
    <source>
        <dbReference type="ARBA" id="ARBA00022989"/>
    </source>
</evidence>
<dbReference type="EMBL" id="JAAGRQ010000002">
    <property type="protein sequence ID" value="NDY55252.1"/>
    <property type="molecule type" value="Genomic_DNA"/>
</dbReference>
<evidence type="ECO:0000259" key="17">
    <source>
        <dbReference type="PROSITE" id="PS50112"/>
    </source>
</evidence>
<keyword evidence="6 13" id="KW-0812">Transmembrane</keyword>
<dbReference type="Pfam" id="PF00989">
    <property type="entry name" value="PAS"/>
    <property type="match status" value="1"/>
</dbReference>
<name>A0A7K3NGD6_9BACT</name>
<dbReference type="InterPro" id="IPR013656">
    <property type="entry name" value="PAS_4"/>
</dbReference>
<evidence type="ECO:0000259" key="16">
    <source>
        <dbReference type="PROSITE" id="PS50110"/>
    </source>
</evidence>
<dbReference type="PANTHER" id="PTHR43047:SF72">
    <property type="entry name" value="OSMOSENSING HISTIDINE PROTEIN KINASE SLN1"/>
    <property type="match status" value="1"/>
</dbReference>
<keyword evidence="11 13" id="KW-0472">Membrane</keyword>
<dbReference type="Gene3D" id="1.10.287.130">
    <property type="match status" value="1"/>
</dbReference>
<evidence type="ECO:0000256" key="9">
    <source>
        <dbReference type="ARBA" id="ARBA00022840"/>
    </source>
</evidence>
<dbReference type="Pfam" id="PF00072">
    <property type="entry name" value="Response_reg"/>
    <property type="match status" value="1"/>
</dbReference>
<dbReference type="InterPro" id="IPR007487">
    <property type="entry name" value="ABC_transpt-TYRBP-like"/>
</dbReference>
<dbReference type="SUPFAM" id="SSF55785">
    <property type="entry name" value="PYP-like sensor domain (PAS domain)"/>
    <property type="match status" value="3"/>
</dbReference>
<evidence type="ECO:0000313" key="19">
    <source>
        <dbReference type="EMBL" id="NDY55252.1"/>
    </source>
</evidence>
<dbReference type="InterPro" id="IPR005467">
    <property type="entry name" value="His_kinase_dom"/>
</dbReference>
<dbReference type="InterPro" id="IPR036097">
    <property type="entry name" value="HisK_dim/P_sf"/>
</dbReference>
<feature type="transmembrane region" description="Helical" evidence="13">
    <location>
        <begin position="340"/>
        <end position="363"/>
    </location>
</feature>
<dbReference type="InterPro" id="IPR036890">
    <property type="entry name" value="HATPase_C_sf"/>
</dbReference>
<dbReference type="GO" id="GO:0006355">
    <property type="term" value="P:regulation of DNA-templated transcription"/>
    <property type="evidence" value="ECO:0007669"/>
    <property type="project" value="InterPro"/>
</dbReference>
<dbReference type="Gene3D" id="3.40.50.2300">
    <property type="match status" value="3"/>
</dbReference>
<accession>A0A7K3NGD6</accession>
<dbReference type="InterPro" id="IPR004358">
    <property type="entry name" value="Sig_transdc_His_kin-like_C"/>
</dbReference>
<dbReference type="SMART" id="SM00387">
    <property type="entry name" value="HATPase_c"/>
    <property type="match status" value="1"/>
</dbReference>
<dbReference type="Pfam" id="PF00512">
    <property type="entry name" value="HisKA"/>
    <property type="match status" value="1"/>
</dbReference>
<dbReference type="SUPFAM" id="SSF52172">
    <property type="entry name" value="CheY-like"/>
    <property type="match status" value="1"/>
</dbReference>
<dbReference type="CDD" id="cd16922">
    <property type="entry name" value="HATPase_EvgS-ArcB-TorS-like"/>
    <property type="match status" value="1"/>
</dbReference>
<sequence>MKNIGLVAILVLLILCPHPAWADSPATKNILVLLSYDFRENWSSAILEGISGALGDAQVQMHVETLDVRRHHGEDYQTEFKRFLAVKYANIHFELAIAADNAAFEFLLRLRPSIGSNLPVVFCGVNNFTPEMIAGQANVTGVNEAVDVAGTVNLALRLFPGTSEIAVVAGTTGVGVVNLDNFHKIIPLFSRPVRITEFVDVPADTVADALNSLPQDALVFRMDNLRADDGSDIPLAQSIALLSSASRCPVFSFWDFDMGQGALGGVAVNGLAQGKKAGELALLVLQGTPADLIPVVMDSPNIPMFDFALMQRFGLDVRDLPDRAIVLNMPLSFYTTYKPYIWAGSALVLVMAACIACLSMALVGRSRAEKALAASEARYRMYVDTAPEGIFIADVHGRYVDVNPEACRLTGYERSELLAKSLHDLLPTKGQSEGLLHFQRLQNEGIATGELLYQRKDGEVRYWAVSATRLSEDRFLGFVHDVTDRRRLDETRCIFLELLDNAEHIVVFKDVQLRYVMINKAYTVLTGHSLSDVAGKTDMEMFATLSSLEQIEAYIENDRKALSLPQGQCLTIEEGTQGPDGSVRTFLTKKFPVYAQDGRLLGTGTIASEITERKQAEKALAQSELFLLETQRIARGGGWKANIETDYLYWSDEVNRILEMPLDYKPCLSEGLTFYSPEYRSDIKTMLTSVLSNGGFGELECEITTRSGKRKWIYLRCVGRDTAGGNACVIGTIQDIHERKVIERELLSAKERAELANQAKSEFLANMSHEIRTPLNGIMGMLQILREADLEKEHVQFVEMAIESSKRLTRLLSDILDLSRVEAGKMQIQTEPFDLKKLLQDFIALQEPVSIQTGVRLRPVMHEALPQMVCGDSIRIQQILTNLVGNAFKFTRSGSIVLDASPLPPRHPGKTWVLFTVADTGCGMDDSLLSKLFEPFVQASQGFTRSHQGAGLGLSIVKRIVEHMGGSITVESEPGAGTTFYVSIPFLTAPTTGEPDGMKQEHALPGRRAKRILLAEDEKVSALAASWQLRKEGYLIDTAQNGQEAIALLREKEIDLILMDVQMPVMDGVEATRRIRSGEAGADKAAIPIIALTAYAMEGDKKKLLEAGMDDYVAKPMERDALLRAIERVLSACAGGGLRPTSTGDAA</sequence>
<dbReference type="PROSITE" id="PS50112">
    <property type="entry name" value="PAS"/>
    <property type="match status" value="1"/>
</dbReference>
<evidence type="ECO:0000256" key="8">
    <source>
        <dbReference type="ARBA" id="ARBA00022777"/>
    </source>
</evidence>
<dbReference type="GO" id="GO:0000155">
    <property type="term" value="F:phosphorelay sensor kinase activity"/>
    <property type="evidence" value="ECO:0007669"/>
    <property type="project" value="InterPro"/>
</dbReference>
<evidence type="ECO:0000256" key="4">
    <source>
        <dbReference type="ARBA" id="ARBA00022553"/>
    </source>
</evidence>
<proteinExistence type="predicted"/>
<keyword evidence="10 13" id="KW-1133">Transmembrane helix</keyword>
<evidence type="ECO:0000313" key="20">
    <source>
        <dbReference type="Proteomes" id="UP000469724"/>
    </source>
</evidence>
<evidence type="ECO:0000259" key="15">
    <source>
        <dbReference type="PROSITE" id="PS50109"/>
    </source>
</evidence>
<dbReference type="SMART" id="SM00086">
    <property type="entry name" value="PAC"/>
    <property type="match status" value="3"/>
</dbReference>
<dbReference type="CDD" id="cd00130">
    <property type="entry name" value="PAS"/>
    <property type="match status" value="1"/>
</dbReference>
<dbReference type="Gene3D" id="3.30.450.20">
    <property type="entry name" value="PAS domain"/>
    <property type="match status" value="3"/>
</dbReference>
<dbReference type="Pfam" id="PF04392">
    <property type="entry name" value="ABC_sub_bind"/>
    <property type="match status" value="1"/>
</dbReference>
<dbReference type="InterPro" id="IPR001789">
    <property type="entry name" value="Sig_transdc_resp-reg_receiver"/>
</dbReference>
<gene>
    <name evidence="19" type="ORF">G3N56_00640</name>
</gene>
<feature type="domain" description="PAC" evidence="18">
    <location>
        <begin position="570"/>
        <end position="622"/>
    </location>
</feature>
<dbReference type="GO" id="GO:0005524">
    <property type="term" value="F:ATP binding"/>
    <property type="evidence" value="ECO:0007669"/>
    <property type="project" value="UniProtKB-KW"/>
</dbReference>
<protein>
    <recommendedName>
        <fullName evidence="3">histidine kinase</fullName>
        <ecNumber evidence="3">2.7.13.3</ecNumber>
    </recommendedName>
</protein>
<dbReference type="GO" id="GO:0005886">
    <property type="term" value="C:plasma membrane"/>
    <property type="evidence" value="ECO:0007669"/>
    <property type="project" value="TreeGrafter"/>
</dbReference>
<keyword evidence="8" id="KW-0418">Kinase</keyword>
<dbReference type="CDD" id="cd17546">
    <property type="entry name" value="REC_hyHK_CKI1_RcsC-like"/>
    <property type="match status" value="1"/>
</dbReference>
<keyword evidence="5" id="KW-0808">Transferase</keyword>
<feature type="domain" description="PAS" evidence="17">
    <location>
        <begin position="375"/>
        <end position="426"/>
    </location>
</feature>
<dbReference type="InterPro" id="IPR035965">
    <property type="entry name" value="PAS-like_dom_sf"/>
</dbReference>
<dbReference type="SUPFAM" id="SSF55874">
    <property type="entry name" value="ATPase domain of HSP90 chaperone/DNA topoisomerase II/histidine kinase"/>
    <property type="match status" value="1"/>
</dbReference>
<dbReference type="PROSITE" id="PS50109">
    <property type="entry name" value="HIS_KIN"/>
    <property type="match status" value="1"/>
</dbReference>
<dbReference type="PRINTS" id="PR00344">
    <property type="entry name" value="BCTRLSENSOR"/>
</dbReference>
<dbReference type="Proteomes" id="UP000469724">
    <property type="component" value="Unassembled WGS sequence"/>
</dbReference>
<dbReference type="FunFam" id="1.10.287.130:FF:000004">
    <property type="entry name" value="Ethylene receptor 1"/>
    <property type="match status" value="1"/>
</dbReference>
<feature type="domain" description="Response regulatory" evidence="16">
    <location>
        <begin position="1011"/>
        <end position="1130"/>
    </location>
</feature>
<dbReference type="PANTHER" id="PTHR43047">
    <property type="entry name" value="TWO-COMPONENT HISTIDINE PROTEIN KINASE"/>
    <property type="match status" value="1"/>
</dbReference>
<dbReference type="InterPro" id="IPR000014">
    <property type="entry name" value="PAS"/>
</dbReference>
<comment type="catalytic activity">
    <reaction evidence="1">
        <text>ATP + protein L-histidine = ADP + protein N-phospho-L-histidine.</text>
        <dbReference type="EC" id="2.7.13.3"/>
    </reaction>
</comment>
<dbReference type="PROSITE" id="PS50110">
    <property type="entry name" value="RESPONSE_REGULATORY"/>
    <property type="match status" value="1"/>
</dbReference>
<organism evidence="19 20">
    <name type="scientific">Desulfolutivibrio sulfodismutans</name>
    <dbReference type="NCBI Taxonomy" id="63561"/>
    <lineage>
        <taxon>Bacteria</taxon>
        <taxon>Pseudomonadati</taxon>
        <taxon>Thermodesulfobacteriota</taxon>
        <taxon>Desulfovibrionia</taxon>
        <taxon>Desulfovibrionales</taxon>
        <taxon>Desulfovibrionaceae</taxon>
        <taxon>Desulfolutivibrio</taxon>
    </lineage>
</organism>
<dbReference type="EC" id="2.7.13.3" evidence="3"/>
<keyword evidence="20" id="KW-1185">Reference proteome</keyword>
<evidence type="ECO:0000256" key="13">
    <source>
        <dbReference type="SAM" id="Phobius"/>
    </source>
</evidence>
<dbReference type="Gene3D" id="3.30.565.10">
    <property type="entry name" value="Histidine kinase-like ATPase, C-terminal domain"/>
    <property type="match status" value="1"/>
</dbReference>
<evidence type="ECO:0000256" key="12">
    <source>
        <dbReference type="PROSITE-ProRule" id="PRU00169"/>
    </source>
</evidence>
<dbReference type="InterPro" id="IPR001610">
    <property type="entry name" value="PAC"/>
</dbReference>
<dbReference type="InterPro" id="IPR000700">
    <property type="entry name" value="PAS-assoc_C"/>
</dbReference>
<dbReference type="FunFam" id="3.30.565.10:FF:000010">
    <property type="entry name" value="Sensor histidine kinase RcsC"/>
    <property type="match status" value="1"/>
</dbReference>
<dbReference type="InterPro" id="IPR013767">
    <property type="entry name" value="PAS_fold"/>
</dbReference>
<comment type="caution">
    <text evidence="19">The sequence shown here is derived from an EMBL/GenBank/DDBJ whole genome shotgun (WGS) entry which is preliminary data.</text>
</comment>
<evidence type="ECO:0000256" key="2">
    <source>
        <dbReference type="ARBA" id="ARBA00004370"/>
    </source>
</evidence>
<feature type="modified residue" description="4-aspartylphosphate" evidence="12">
    <location>
        <position position="1060"/>
    </location>
</feature>
<dbReference type="InterPro" id="IPR003594">
    <property type="entry name" value="HATPase_dom"/>
</dbReference>
<feature type="signal peptide" evidence="14">
    <location>
        <begin position="1"/>
        <end position="22"/>
    </location>
</feature>
<dbReference type="InterPro" id="IPR011006">
    <property type="entry name" value="CheY-like_superfamily"/>
</dbReference>
<evidence type="ECO:0000259" key="18">
    <source>
        <dbReference type="PROSITE" id="PS50113"/>
    </source>
</evidence>
<feature type="domain" description="PAC" evidence="18">
    <location>
        <begin position="697"/>
        <end position="748"/>
    </location>
</feature>
<feature type="domain" description="Histidine kinase" evidence="15">
    <location>
        <begin position="766"/>
        <end position="988"/>
    </location>
</feature>